<reference evidence="1 2" key="1">
    <citation type="submission" date="2015-11" db="EMBL/GenBank/DDBJ databases">
        <authorList>
            <person name="Lin W."/>
        </authorList>
    </citation>
    <scope>NUCLEOTIDE SEQUENCE [LARGE SCALE GENOMIC DNA]</scope>
    <source>
        <strain evidence="1 2">HCH-1</strain>
    </source>
</reference>
<gene>
    <name evidence="1" type="primary">man3</name>
    <name evidence="1" type="ORF">ASN18_0118</name>
</gene>
<sequence>MSKILAGVFLGVFVSALFYEIFQRQEPEMAGKFATKIKDKFNSLMEPNSGVMEN</sequence>
<organism evidence="1 2">
    <name type="scientific">Candidatus Magnetominusculus xianensis</name>
    <dbReference type="NCBI Taxonomy" id="1748249"/>
    <lineage>
        <taxon>Bacteria</taxon>
        <taxon>Pseudomonadati</taxon>
        <taxon>Nitrospirota</taxon>
        <taxon>Nitrospiria</taxon>
        <taxon>Nitrospirales</taxon>
        <taxon>Nitrospiraceae</taxon>
        <taxon>Candidatus Magnetominusculus</taxon>
    </lineage>
</organism>
<proteinExistence type="predicted"/>
<keyword evidence="2" id="KW-1185">Reference proteome</keyword>
<dbReference type="Proteomes" id="UP000060487">
    <property type="component" value="Unassembled WGS sequence"/>
</dbReference>
<evidence type="ECO:0000313" key="2">
    <source>
        <dbReference type="Proteomes" id="UP000060487"/>
    </source>
</evidence>
<evidence type="ECO:0000313" key="1">
    <source>
        <dbReference type="EMBL" id="KWT94829.1"/>
    </source>
</evidence>
<accession>A0ABR5SJL4</accession>
<dbReference type="EMBL" id="LNQR01000003">
    <property type="protein sequence ID" value="KWT94829.1"/>
    <property type="molecule type" value="Genomic_DNA"/>
</dbReference>
<comment type="caution">
    <text evidence="1">The sequence shown here is derived from an EMBL/GenBank/DDBJ whole genome shotgun (WGS) entry which is preliminary data.</text>
</comment>
<dbReference type="RefSeq" id="WP_157072748.1">
    <property type="nucleotide sequence ID" value="NZ_LNQR01000003.1"/>
</dbReference>
<protein>
    <submittedName>
        <fullName evidence="1">Magnetosome protein Man3</fullName>
    </submittedName>
</protein>
<name>A0ABR5SJL4_9BACT</name>